<accession>A0A368YAT2</accession>
<comment type="caution">
    <text evidence="1">The sequence shown here is derived from an EMBL/GenBank/DDBJ whole genome shotgun (WGS) entry which is preliminary data.</text>
</comment>
<evidence type="ECO:0000313" key="1">
    <source>
        <dbReference type="EMBL" id="RCW77371.1"/>
    </source>
</evidence>
<dbReference type="Proteomes" id="UP000252585">
    <property type="component" value="Unassembled WGS sequence"/>
</dbReference>
<evidence type="ECO:0000313" key="2">
    <source>
        <dbReference type="Proteomes" id="UP000252585"/>
    </source>
</evidence>
<dbReference type="AlphaFoldDB" id="A0A368YAT2"/>
<gene>
    <name evidence="1" type="ORF">DFR57_101243</name>
</gene>
<reference evidence="1 2" key="1">
    <citation type="submission" date="2018-07" db="EMBL/GenBank/DDBJ databases">
        <title>Genomic Encyclopedia of Type Strains, Phase IV (KMG-IV): sequencing the most valuable type-strain genomes for metagenomic binning, comparative biology and taxonomic classification.</title>
        <authorList>
            <person name="Goeker M."/>
        </authorList>
    </citation>
    <scope>NUCLEOTIDE SEQUENCE [LARGE SCALE GENOMIC DNA]</scope>
    <source>
        <strain evidence="1 2">DSM 27696</strain>
    </source>
</reference>
<proteinExistence type="predicted"/>
<name>A0A368YAT2_9BACI</name>
<dbReference type="EMBL" id="QPJJ01000001">
    <property type="protein sequence ID" value="RCW77371.1"/>
    <property type="molecule type" value="Genomic_DNA"/>
</dbReference>
<keyword evidence="2" id="KW-1185">Reference proteome</keyword>
<organism evidence="1 2">
    <name type="scientific">Saliterribacillus persicus</name>
    <dbReference type="NCBI Taxonomy" id="930114"/>
    <lineage>
        <taxon>Bacteria</taxon>
        <taxon>Bacillati</taxon>
        <taxon>Bacillota</taxon>
        <taxon>Bacilli</taxon>
        <taxon>Bacillales</taxon>
        <taxon>Bacillaceae</taxon>
        <taxon>Saliterribacillus</taxon>
    </lineage>
</organism>
<sequence>MKKYNLVCLKIIVYGGINNVKNLLDVNKDQ</sequence>
<protein>
    <submittedName>
        <fullName evidence="1">Uncharacterized protein</fullName>
    </submittedName>
</protein>